<feature type="modified residue" description="4-aspartylphosphate" evidence="4">
    <location>
        <position position="55"/>
    </location>
</feature>
<dbReference type="Pfam" id="PF00072">
    <property type="entry name" value="Response_reg"/>
    <property type="match status" value="1"/>
</dbReference>
<evidence type="ECO:0000256" key="3">
    <source>
        <dbReference type="ARBA" id="ARBA00023163"/>
    </source>
</evidence>
<evidence type="ECO:0000256" key="1">
    <source>
        <dbReference type="ARBA" id="ARBA00023015"/>
    </source>
</evidence>
<name>A0A1M4TVJ4_9FIRM</name>
<dbReference type="Gene3D" id="3.40.50.2300">
    <property type="match status" value="1"/>
</dbReference>
<dbReference type="InterPro" id="IPR020449">
    <property type="entry name" value="Tscrpt_reg_AraC-type_HTH"/>
</dbReference>
<dbReference type="GO" id="GO:0043565">
    <property type="term" value="F:sequence-specific DNA binding"/>
    <property type="evidence" value="ECO:0007669"/>
    <property type="project" value="InterPro"/>
</dbReference>
<organism evidence="7 8">
    <name type="scientific">Tissierella praeacuta DSM 18095</name>
    <dbReference type="NCBI Taxonomy" id="1123404"/>
    <lineage>
        <taxon>Bacteria</taxon>
        <taxon>Bacillati</taxon>
        <taxon>Bacillota</taxon>
        <taxon>Tissierellia</taxon>
        <taxon>Tissierellales</taxon>
        <taxon>Tissierellaceae</taxon>
        <taxon>Tissierella</taxon>
    </lineage>
</organism>
<feature type="domain" description="Response regulatory" evidence="6">
    <location>
        <begin position="3"/>
        <end position="120"/>
    </location>
</feature>
<dbReference type="Proteomes" id="UP000184114">
    <property type="component" value="Unassembled WGS sequence"/>
</dbReference>
<dbReference type="Pfam" id="PF12833">
    <property type="entry name" value="HTH_18"/>
    <property type="match status" value="1"/>
</dbReference>
<dbReference type="RefSeq" id="WP_072973524.1">
    <property type="nucleotide sequence ID" value="NZ_FQTY01000002.1"/>
</dbReference>
<accession>A0A1M4TVJ4</accession>
<dbReference type="InterPro" id="IPR001789">
    <property type="entry name" value="Sig_transdc_resp-reg_receiver"/>
</dbReference>
<dbReference type="Gene3D" id="1.10.10.60">
    <property type="entry name" value="Homeodomain-like"/>
    <property type="match status" value="2"/>
</dbReference>
<keyword evidence="8" id="KW-1185">Reference proteome</keyword>
<dbReference type="PANTHER" id="PTHR43280">
    <property type="entry name" value="ARAC-FAMILY TRANSCRIPTIONAL REGULATOR"/>
    <property type="match status" value="1"/>
</dbReference>
<dbReference type="GO" id="GO:0000160">
    <property type="term" value="P:phosphorelay signal transduction system"/>
    <property type="evidence" value="ECO:0007669"/>
    <property type="project" value="InterPro"/>
</dbReference>
<evidence type="ECO:0000256" key="2">
    <source>
        <dbReference type="ARBA" id="ARBA00023125"/>
    </source>
</evidence>
<dbReference type="InterPro" id="IPR011006">
    <property type="entry name" value="CheY-like_superfamily"/>
</dbReference>
<evidence type="ECO:0000259" key="6">
    <source>
        <dbReference type="PROSITE" id="PS50110"/>
    </source>
</evidence>
<dbReference type="EMBL" id="FQTY01000002">
    <property type="protein sequence ID" value="SHE48512.1"/>
    <property type="molecule type" value="Genomic_DNA"/>
</dbReference>
<dbReference type="SUPFAM" id="SSF46689">
    <property type="entry name" value="Homeodomain-like"/>
    <property type="match status" value="2"/>
</dbReference>
<keyword evidence="3" id="KW-0804">Transcription</keyword>
<dbReference type="SUPFAM" id="SSF52172">
    <property type="entry name" value="CheY-like"/>
    <property type="match status" value="1"/>
</dbReference>
<dbReference type="PRINTS" id="PR00032">
    <property type="entry name" value="HTHARAC"/>
</dbReference>
<evidence type="ECO:0000259" key="5">
    <source>
        <dbReference type="PROSITE" id="PS01124"/>
    </source>
</evidence>
<reference evidence="8" key="1">
    <citation type="submission" date="2016-11" db="EMBL/GenBank/DDBJ databases">
        <authorList>
            <person name="Varghese N."/>
            <person name="Submissions S."/>
        </authorList>
    </citation>
    <scope>NUCLEOTIDE SEQUENCE [LARGE SCALE GENOMIC DNA]</scope>
    <source>
        <strain evidence="8">DSM 18095</strain>
    </source>
</reference>
<dbReference type="InterPro" id="IPR009057">
    <property type="entry name" value="Homeodomain-like_sf"/>
</dbReference>
<dbReference type="CDD" id="cd17536">
    <property type="entry name" value="REC_YesN-like"/>
    <property type="match status" value="1"/>
</dbReference>
<feature type="domain" description="HTH araC/xylS-type" evidence="5">
    <location>
        <begin position="257"/>
        <end position="355"/>
    </location>
</feature>
<protein>
    <submittedName>
        <fullName evidence="7">Helix-turn-helix domain-containing protein</fullName>
    </submittedName>
</protein>
<keyword evidence="1" id="KW-0805">Transcription regulation</keyword>
<sequence>MYTVLIADDEIIERNYLKSVLKKHSEEFTLVGEATNGEQVVDMAFQKKPNIIIMDINMPLQNGLIAAKTIKEKFHNTIIILNSAYSEFEFAQQAIHYNLDAYLLKPASEKEILDTMINSLHKKYVKDQVIGDYNNISNTLNNKYPYALVDRLTNSIFTGDFELIRFNVLNYIDFLNSQQNNLEEYRLHIINTIFSIMRSLKKVLPDNIQLLLNGDEYLQKISKSQYWYDILAVTEDFFRQFLILFNAKLSLSSNFTDMVERYIEENFEKQISLDMLGEIFHFNPSYLSRKFCEDKGYTINDFLNKKRIEHAIYLLKNSNLLIKDISRNCGFTNVSHFNRNFKKVTGKQPSQIRLEENIKNGY</sequence>
<evidence type="ECO:0000256" key="4">
    <source>
        <dbReference type="PROSITE-ProRule" id="PRU00169"/>
    </source>
</evidence>
<dbReference type="AlphaFoldDB" id="A0A1M4TVJ4"/>
<keyword evidence="2" id="KW-0238">DNA-binding</keyword>
<dbReference type="GeneID" id="90996281"/>
<dbReference type="STRING" id="1123404.SAMN02745784_00879"/>
<gene>
    <name evidence="7" type="ORF">SAMN02745784_00879</name>
</gene>
<dbReference type="InterPro" id="IPR018060">
    <property type="entry name" value="HTH_AraC"/>
</dbReference>
<dbReference type="SMART" id="SM00448">
    <property type="entry name" value="REC"/>
    <property type="match status" value="1"/>
</dbReference>
<evidence type="ECO:0000313" key="7">
    <source>
        <dbReference type="EMBL" id="SHE48512.1"/>
    </source>
</evidence>
<dbReference type="PANTHER" id="PTHR43280:SF2">
    <property type="entry name" value="HTH-TYPE TRANSCRIPTIONAL REGULATOR EXSA"/>
    <property type="match status" value="1"/>
</dbReference>
<dbReference type="PROSITE" id="PS50110">
    <property type="entry name" value="RESPONSE_REGULATORY"/>
    <property type="match status" value="1"/>
</dbReference>
<dbReference type="GO" id="GO:0003700">
    <property type="term" value="F:DNA-binding transcription factor activity"/>
    <property type="evidence" value="ECO:0007669"/>
    <property type="project" value="InterPro"/>
</dbReference>
<evidence type="ECO:0000313" key="8">
    <source>
        <dbReference type="Proteomes" id="UP000184114"/>
    </source>
</evidence>
<dbReference type="SMART" id="SM00342">
    <property type="entry name" value="HTH_ARAC"/>
    <property type="match status" value="1"/>
</dbReference>
<keyword evidence="4" id="KW-0597">Phosphoprotein</keyword>
<dbReference type="PROSITE" id="PS01124">
    <property type="entry name" value="HTH_ARAC_FAMILY_2"/>
    <property type="match status" value="1"/>
</dbReference>
<proteinExistence type="predicted"/>